<dbReference type="GO" id="GO:0000324">
    <property type="term" value="C:fungal-type vacuole"/>
    <property type="evidence" value="ECO:0007669"/>
    <property type="project" value="TreeGrafter"/>
</dbReference>
<feature type="transmembrane region" description="Helical" evidence="5">
    <location>
        <begin position="225"/>
        <end position="244"/>
    </location>
</feature>
<dbReference type="GO" id="GO:0005886">
    <property type="term" value="C:plasma membrane"/>
    <property type="evidence" value="ECO:0007669"/>
    <property type="project" value="TreeGrafter"/>
</dbReference>
<keyword evidence="7" id="KW-1185">Reference proteome</keyword>
<name>A0A1L7U412_FUSMA</name>
<evidence type="ECO:0000256" key="1">
    <source>
        <dbReference type="ARBA" id="ARBA00004141"/>
    </source>
</evidence>
<proteinExistence type="predicted"/>
<comment type="caution">
    <text evidence="6">The sequence shown here is derived from an EMBL/GenBank/DDBJ whole genome shotgun (WGS) entry which is preliminary data.</text>
</comment>
<dbReference type="AlphaFoldDB" id="A0A1L7U412"/>
<sequence length="269" mass="30064">MERLQVPTFARREHHIHRPLRHRHGDTSRFGHQVEAVVLHELHDDRMSFEIIGYIGRIIMYNNPFNFGGFMVQIVFITSGPVFYTAAIYVTLSKTIKYFTPEVSRFRPQLVWWIFIPADVVCLVLQAAGGALSTVSQGSSQTGIDIALAGLSLQVVILVLFCALLGDYLWRYFRSGNASAMGRRMRIFFGFLSAAVVLILARCAFRCYELSKGYRNSDLITDEGLFIGLEGVLIVIAVFFLCISHPGPVFSDAMTTVPGTSQSDADAEK</sequence>
<dbReference type="RefSeq" id="XP_041689355.1">
    <property type="nucleotide sequence ID" value="XM_041823812.1"/>
</dbReference>
<accession>A0A1L7U412</accession>
<feature type="transmembrane region" description="Helical" evidence="5">
    <location>
        <begin position="70"/>
        <end position="90"/>
    </location>
</feature>
<protein>
    <submittedName>
        <fullName evidence="6">Related to phospholipid-translocating ATPase</fullName>
    </submittedName>
</protein>
<dbReference type="PANTHER" id="PTHR31465">
    <property type="entry name" value="PROTEIN RTA1-RELATED"/>
    <property type="match status" value="1"/>
</dbReference>
<evidence type="ECO:0000256" key="4">
    <source>
        <dbReference type="ARBA" id="ARBA00023136"/>
    </source>
</evidence>
<dbReference type="PANTHER" id="PTHR31465:SF9">
    <property type="entry name" value="SPHINGOID LONG-CHAIN BASE TRANSPORTER RSB1"/>
    <property type="match status" value="1"/>
</dbReference>
<dbReference type="Proteomes" id="UP000184255">
    <property type="component" value="Unassembled WGS sequence"/>
</dbReference>
<reference evidence="7" key="1">
    <citation type="journal article" date="2016" name="Genome Biol. Evol.">
        <title>Comparative 'omics' of the Fusarium fujikuroi species complex highlights differences in genetic potential and metabolite synthesis.</title>
        <authorList>
            <person name="Niehaus E.-M."/>
            <person name="Muensterkoetter M."/>
            <person name="Proctor R.H."/>
            <person name="Brown D.W."/>
            <person name="Sharon A."/>
            <person name="Idan Y."/>
            <person name="Oren-Young L."/>
            <person name="Sieber C.M."/>
            <person name="Novak O."/>
            <person name="Pencik A."/>
            <person name="Tarkowska D."/>
            <person name="Hromadova K."/>
            <person name="Freeman S."/>
            <person name="Maymon M."/>
            <person name="Elazar M."/>
            <person name="Youssef S.A."/>
            <person name="El-Shabrawy E.S.M."/>
            <person name="Shalaby A.B.A."/>
            <person name="Houterman P."/>
            <person name="Brock N.L."/>
            <person name="Burkhardt I."/>
            <person name="Tsavkelova E.A."/>
            <person name="Dickschat J.S."/>
            <person name="Galuszka P."/>
            <person name="Gueldener U."/>
            <person name="Tudzynski B."/>
        </authorList>
    </citation>
    <scope>NUCLEOTIDE SEQUENCE [LARGE SCALE GENOMIC DNA]</scope>
    <source>
        <strain evidence="7">MRC7560</strain>
    </source>
</reference>
<keyword evidence="2 5" id="KW-0812">Transmembrane</keyword>
<gene>
    <name evidence="6" type="ORF">FMAN_10698</name>
</gene>
<evidence type="ECO:0000313" key="7">
    <source>
        <dbReference type="Proteomes" id="UP000184255"/>
    </source>
</evidence>
<feature type="transmembrane region" description="Helical" evidence="5">
    <location>
        <begin position="110"/>
        <end position="132"/>
    </location>
</feature>
<dbReference type="Pfam" id="PF04479">
    <property type="entry name" value="RTA1"/>
    <property type="match status" value="1"/>
</dbReference>
<dbReference type="InterPro" id="IPR007568">
    <property type="entry name" value="RTA1"/>
</dbReference>
<dbReference type="VEuPathDB" id="FungiDB:FMAN_10698"/>
<dbReference type="EMBL" id="FCQH01000016">
    <property type="protein sequence ID" value="CVL05508.1"/>
    <property type="molecule type" value="Genomic_DNA"/>
</dbReference>
<feature type="transmembrane region" description="Helical" evidence="5">
    <location>
        <begin position="144"/>
        <end position="166"/>
    </location>
</feature>
<evidence type="ECO:0000313" key="6">
    <source>
        <dbReference type="EMBL" id="CVL05508.1"/>
    </source>
</evidence>
<evidence type="ECO:0000256" key="2">
    <source>
        <dbReference type="ARBA" id="ARBA00022692"/>
    </source>
</evidence>
<keyword evidence="3 5" id="KW-1133">Transmembrane helix</keyword>
<evidence type="ECO:0000256" key="3">
    <source>
        <dbReference type="ARBA" id="ARBA00022989"/>
    </source>
</evidence>
<comment type="subcellular location">
    <subcellularLocation>
        <location evidence="1">Membrane</location>
        <topology evidence="1">Multi-pass membrane protein</topology>
    </subcellularLocation>
</comment>
<dbReference type="GeneID" id="65089951"/>
<feature type="transmembrane region" description="Helical" evidence="5">
    <location>
        <begin position="187"/>
        <end position="205"/>
    </location>
</feature>
<keyword evidence="4 5" id="KW-0472">Membrane</keyword>
<evidence type="ECO:0000256" key="5">
    <source>
        <dbReference type="SAM" id="Phobius"/>
    </source>
</evidence>
<organism evidence="6 7">
    <name type="scientific">Fusarium mangiferae</name>
    <name type="common">Mango malformation disease fungus</name>
    <dbReference type="NCBI Taxonomy" id="192010"/>
    <lineage>
        <taxon>Eukaryota</taxon>
        <taxon>Fungi</taxon>
        <taxon>Dikarya</taxon>
        <taxon>Ascomycota</taxon>
        <taxon>Pezizomycotina</taxon>
        <taxon>Sordariomycetes</taxon>
        <taxon>Hypocreomycetidae</taxon>
        <taxon>Hypocreales</taxon>
        <taxon>Nectriaceae</taxon>
        <taxon>Fusarium</taxon>
        <taxon>Fusarium fujikuroi species complex</taxon>
    </lineage>
</organism>